<evidence type="ECO:0000313" key="1">
    <source>
        <dbReference type="EMBL" id="MFC0588572.1"/>
    </source>
</evidence>
<accession>A0ABV6PFG5</accession>
<sequence>MRVPIPHSLDKDEVRRRLRARTGEIADFIPGGMADVTTDWPDDDTMVLNVSAMGKSIDGTVKIEDGQVVFTIDFPPALAFVEGMVRGQVEAKGRKLLR</sequence>
<dbReference type="Pfam" id="PF09650">
    <property type="entry name" value="PHA_gran_rgn"/>
    <property type="match status" value="1"/>
</dbReference>
<dbReference type="EMBL" id="JBHLTL010000001">
    <property type="protein sequence ID" value="MFC0588572.1"/>
    <property type="molecule type" value="Genomic_DNA"/>
</dbReference>
<evidence type="ECO:0000313" key="2">
    <source>
        <dbReference type="Proteomes" id="UP001589943"/>
    </source>
</evidence>
<dbReference type="RefSeq" id="WP_379480068.1">
    <property type="nucleotide sequence ID" value="NZ_JBHLTL010000001.1"/>
</dbReference>
<proteinExistence type="predicted"/>
<comment type="caution">
    <text evidence="1">The sequence shown here is derived from an EMBL/GenBank/DDBJ whole genome shotgun (WGS) entry which is preliminary data.</text>
</comment>
<dbReference type="Proteomes" id="UP001589943">
    <property type="component" value="Unassembled WGS sequence"/>
</dbReference>
<dbReference type="InterPro" id="IPR013433">
    <property type="entry name" value="PHA_gran_rgn"/>
</dbReference>
<reference evidence="1 2" key="1">
    <citation type="submission" date="2024-09" db="EMBL/GenBank/DDBJ databases">
        <authorList>
            <person name="Sun Q."/>
            <person name="Mori K."/>
        </authorList>
    </citation>
    <scope>NUCLEOTIDE SEQUENCE [LARGE SCALE GENOMIC DNA]</scope>
    <source>
        <strain evidence="1 2">NCAIM B.02537</strain>
    </source>
</reference>
<keyword evidence="2" id="KW-1185">Reference proteome</keyword>
<gene>
    <name evidence="1" type="ORF">ACFFF7_04035</name>
</gene>
<name>A0ABV6PFG5_9SPHN</name>
<organism evidence="1 2">
    <name type="scientific">Novosphingobium aquiterrae</name>
    <dbReference type="NCBI Taxonomy" id="624388"/>
    <lineage>
        <taxon>Bacteria</taxon>
        <taxon>Pseudomonadati</taxon>
        <taxon>Pseudomonadota</taxon>
        <taxon>Alphaproteobacteria</taxon>
        <taxon>Sphingomonadales</taxon>
        <taxon>Sphingomonadaceae</taxon>
        <taxon>Novosphingobium</taxon>
    </lineage>
</organism>
<protein>
    <submittedName>
        <fullName evidence="1">Polyhydroxyalkanoic acid system family protein</fullName>
    </submittedName>
</protein>